<sequence length="1078" mass="116971">MLSKVTSPGTSPDIREYTYSPTDATLLAGLKINGTSYSNYTYYPDRRVKTSGLASGEEQETFSYGPLTTNVTDVRGQTSVYTFENIQGTLKVRSVSRQATSTCSAASAATVYDANGNIDFEDDWNGNRTDYNFDNAGRLLGYTTAADTPDALSVVHTWQGDDIATTEYRGAYGGAYKRVTYTYNGTQLETETWDDLKGGAQRKLTYGYTLNPNGTVASRTETLSLPEGPAITTTIYDAQGNITSRTNALNQTETWSSYNGLGLPGRYVDINGVSTDYLYDLKGNLSKATQNLASGPRVTTYTFNNNHQVTDIVYANGSAERYRYRGYDRLEQVGDSQGKFITTAIDVATNTVTTSVERQVPGAGTLLTAAVSGVFSTITQRDSLGRAKTVYNSDKTQRVDYTYDGNSNVKTRTDTANRTTYYDYDAQDRIIKVSAPDGGITITNYDYEGNLKSVQDQRSLTTSYTYNGFGAVTSRTSPDTGVTSYHYDAVGRLDSESGANGKTITYTWDKLGRPTSRSSGGVTESFTYDEGTYGKGRLTGATDVTGSTKFTYNSAGELTNKTSNVYGTNYTFTWTYDTAGRLTGLNYPSGLALTYSFDSYGRISKVASNISGTWATLADTFLYQPVSGQRYAWRFNNGLSRLVTLNNDGRVSQMASGGAHNVAVGYDNIGYLKTLQDKVYNPAEVVNMGYDPVGRLESVSRASDAQGFTLDDVGNRLTQSRQGVSYTYTLDTQSNRLSNWSGGGKYRNFAYDAIGNVSAETRNDGTRGYDYDQFNRLTGARVNGVLVGDYRNNAFNQRAYKIANGGTAQLYGPGGELLAEAGTINTSYVWIGGELLGMYRNGQFYASHNDHLGRPEVMTTAAGTVAWRAENAPFDRKIITDSVGGMNIGLPGQYFDGETGIWYNWHRYYDASLGRYLQSDPIGLQGGINTYAYVLGNPISLVDPTGLKTFSECETAGFFAEAQLQSLADAYKNHRGGGKFDFAYGPNRNDNWTIADRTYNAHEFGNVLAGYTGGFMFGEKRGGAIVGGVGKAANFFDNGLNGDGDKSSQPYIALGAKLGAGDKKANRLGGVCSCGGGK</sequence>
<evidence type="ECO:0000256" key="1">
    <source>
        <dbReference type="ARBA" id="ARBA00022737"/>
    </source>
</evidence>
<dbReference type="EMBL" id="WNLA01000001">
    <property type="protein sequence ID" value="MTW01190.1"/>
    <property type="molecule type" value="Genomic_DNA"/>
</dbReference>
<evidence type="ECO:0000313" key="4">
    <source>
        <dbReference type="Proteomes" id="UP000484015"/>
    </source>
</evidence>
<comment type="caution">
    <text evidence="3">The sequence shown here is derived from an EMBL/GenBank/DDBJ whole genome shotgun (WGS) entry which is preliminary data.</text>
</comment>
<keyword evidence="4" id="KW-1185">Reference proteome</keyword>
<dbReference type="PRINTS" id="PR00394">
    <property type="entry name" value="RHSPROTEIN"/>
</dbReference>
<dbReference type="Pfam" id="PF25023">
    <property type="entry name" value="TEN_YD-shell"/>
    <property type="match status" value="2"/>
</dbReference>
<accession>A0A6L6PUJ4</accession>
<dbReference type="InterPro" id="IPR050708">
    <property type="entry name" value="T6SS_VgrG/RHS"/>
</dbReference>
<reference evidence="3 4" key="1">
    <citation type="submission" date="2019-11" db="EMBL/GenBank/DDBJ databases">
        <title>Type strains purchased from KCTC, JCM and DSMZ.</title>
        <authorList>
            <person name="Lu H."/>
        </authorList>
    </citation>
    <scope>NUCLEOTIDE SEQUENCE [LARGE SCALE GENOMIC DNA]</scope>
    <source>
        <strain evidence="3 4">KCTC 42409</strain>
    </source>
</reference>
<dbReference type="Proteomes" id="UP000484015">
    <property type="component" value="Unassembled WGS sequence"/>
</dbReference>
<proteinExistence type="predicted"/>
<dbReference type="OrthoDB" id="8552614at2"/>
<evidence type="ECO:0000313" key="3">
    <source>
        <dbReference type="EMBL" id="MTW01190.1"/>
    </source>
</evidence>
<dbReference type="NCBIfam" id="TIGR01643">
    <property type="entry name" value="YD_repeat_2x"/>
    <property type="match status" value="7"/>
</dbReference>
<dbReference type="InterPro" id="IPR022385">
    <property type="entry name" value="Rhs_assc_core"/>
</dbReference>
<feature type="domain" description="Teneurin-like YD-shell" evidence="2">
    <location>
        <begin position="503"/>
        <end position="606"/>
    </location>
</feature>
<dbReference type="AlphaFoldDB" id="A0A6L6PUJ4"/>
<name>A0A6L6PUJ4_9BURK</name>
<feature type="domain" description="Teneurin-like YD-shell" evidence="2">
    <location>
        <begin position="390"/>
        <end position="493"/>
    </location>
</feature>
<gene>
    <name evidence="3" type="ORF">GM668_03710</name>
</gene>
<protein>
    <recommendedName>
        <fullName evidence="2">Teneurin-like YD-shell domain-containing protein</fullName>
    </recommendedName>
</protein>
<dbReference type="InterPro" id="IPR056823">
    <property type="entry name" value="TEN-like_YD-shell"/>
</dbReference>
<evidence type="ECO:0000259" key="2">
    <source>
        <dbReference type="Pfam" id="PF25023"/>
    </source>
</evidence>
<organism evidence="3 4">
    <name type="scientific">Pseudoduganella ginsengisoli</name>
    <dbReference type="NCBI Taxonomy" id="1462440"/>
    <lineage>
        <taxon>Bacteria</taxon>
        <taxon>Pseudomonadati</taxon>
        <taxon>Pseudomonadota</taxon>
        <taxon>Betaproteobacteria</taxon>
        <taxon>Burkholderiales</taxon>
        <taxon>Oxalobacteraceae</taxon>
        <taxon>Telluria group</taxon>
        <taxon>Pseudoduganella</taxon>
    </lineage>
</organism>
<dbReference type="RefSeq" id="WP_155437530.1">
    <property type="nucleotide sequence ID" value="NZ_WNLA01000001.1"/>
</dbReference>
<dbReference type="PANTHER" id="PTHR32305">
    <property type="match status" value="1"/>
</dbReference>
<dbReference type="Gene3D" id="2.180.10.10">
    <property type="entry name" value="RHS repeat-associated core"/>
    <property type="match status" value="2"/>
</dbReference>
<dbReference type="PANTHER" id="PTHR32305:SF15">
    <property type="entry name" value="PROTEIN RHSA-RELATED"/>
    <property type="match status" value="1"/>
</dbReference>
<keyword evidence="1" id="KW-0677">Repeat</keyword>
<dbReference type="NCBIfam" id="TIGR03696">
    <property type="entry name" value="Rhs_assc_core"/>
    <property type="match status" value="1"/>
</dbReference>
<dbReference type="InterPro" id="IPR006530">
    <property type="entry name" value="YD"/>
</dbReference>